<dbReference type="Proteomes" id="UP000006462">
    <property type="component" value="Unassembled WGS sequence"/>
</dbReference>
<proteinExistence type="predicted"/>
<sequence>MNYSDAKFLACIYGILRDRAAEPSKLLGMAQDLCQYEGILREKCAAMKFSPTTRPASESNIALLCALHELADVIERNAADRPALLQEYLAKKTNDLKDDEKNIKIAFLTHEYSCWPSFKPIYDHLSKLEHIDAQIIVSYSINMHFANVFYDLNFYKSMLNDYRNAGYREAFSMYEYNIAVESPDIVFFMKPYYCRGNMPYFQVNDVEKHTPYTVYVPYCLDTQGGKELIKYFYQLAPFYHFWRIIGYSNIYKKMHARYGYRNGENVMTIGHPKFDIAYDASHARSSNCWHDAVKGRPAVLWNTHFSIEEDVGVGTYFLYKDVVFEYFKQHNDIVLIWRPHPIFWQRIMKQSQEVVRDFKKTLNGLAKYDNIIIDKQPDYLDAFSASTAMISDATTFLLEYRASGNPVLYTSKPGGERVSHEEYLEGIVEAEGPEDIISFLEAVRTGQTAEMRAASVQSFNRILGHSDGRVSERICDYVLKEMDADLQRRAESLFISLQNEGRRERAK</sequence>
<dbReference type="InterPro" id="IPR007554">
    <property type="entry name" value="Glycerophosphate_synth"/>
</dbReference>
<dbReference type="Pfam" id="PF04464">
    <property type="entry name" value="Glyphos_transf"/>
    <property type="match status" value="1"/>
</dbReference>
<dbReference type="EMBL" id="ADFP01000051">
    <property type="protein sequence ID" value="EFB91072.1"/>
    <property type="molecule type" value="Genomic_DNA"/>
</dbReference>
<organism evidence="1 2">
    <name type="scientific">Pyramidobacter piscolens W5455</name>
    <dbReference type="NCBI Taxonomy" id="352165"/>
    <lineage>
        <taxon>Bacteria</taxon>
        <taxon>Thermotogati</taxon>
        <taxon>Synergistota</taxon>
        <taxon>Synergistia</taxon>
        <taxon>Synergistales</taxon>
        <taxon>Dethiosulfovibrionaceae</taxon>
        <taxon>Pyramidobacter</taxon>
    </lineage>
</organism>
<dbReference type="RefSeq" id="WP_009164516.1">
    <property type="nucleotide sequence ID" value="NZ_ADFP01000051.1"/>
</dbReference>
<gene>
    <name evidence="1" type="ORF">HMPREF7215_0664</name>
</gene>
<name>A0ABP2HV12_9BACT</name>
<accession>A0ABP2HV12</accession>
<dbReference type="SUPFAM" id="SSF53756">
    <property type="entry name" value="UDP-Glycosyltransferase/glycogen phosphorylase"/>
    <property type="match status" value="1"/>
</dbReference>
<protein>
    <submittedName>
        <fullName evidence="1">CDP-glycerol:poly(Glycerophosphate) glycerophosphotransferase</fullName>
    </submittedName>
</protein>
<evidence type="ECO:0000313" key="1">
    <source>
        <dbReference type="EMBL" id="EFB91072.1"/>
    </source>
</evidence>
<comment type="caution">
    <text evidence="1">The sequence shown here is derived from an EMBL/GenBank/DDBJ whole genome shotgun (WGS) entry which is preliminary data.</text>
</comment>
<dbReference type="InterPro" id="IPR043148">
    <property type="entry name" value="TagF_C"/>
</dbReference>
<dbReference type="Gene3D" id="3.40.50.12580">
    <property type="match status" value="1"/>
</dbReference>
<reference evidence="1 2" key="1">
    <citation type="submission" date="2009-12" db="EMBL/GenBank/DDBJ databases">
        <authorList>
            <person name="Shrivastava S."/>
            <person name="Madupu R."/>
            <person name="Durkin A.S."/>
            <person name="Torralba M."/>
            <person name="Methe B."/>
            <person name="Sutton G.G."/>
            <person name="Strausberg R.L."/>
            <person name="Nelson K.E."/>
        </authorList>
    </citation>
    <scope>NUCLEOTIDE SEQUENCE [LARGE SCALE GENOMIC DNA]</scope>
    <source>
        <strain evidence="1 2">W5455</strain>
    </source>
</reference>
<evidence type="ECO:0000313" key="2">
    <source>
        <dbReference type="Proteomes" id="UP000006462"/>
    </source>
</evidence>
<keyword evidence="2" id="KW-1185">Reference proteome</keyword>